<dbReference type="EMBL" id="LRPM01000003">
    <property type="protein sequence ID" value="KWZ79311.1"/>
    <property type="molecule type" value="Genomic_DNA"/>
</dbReference>
<feature type="binding site" evidence="11">
    <location>
        <position position="142"/>
    </location>
    <ligand>
        <name>glycerol</name>
        <dbReference type="ChEBI" id="CHEBI:17754"/>
    </ligand>
</feature>
<comment type="function">
    <text evidence="9 11">Key enzyme in the regulation of glycerol uptake and metabolism. Catalyzes the phosphorylation of glycerol to yield sn-glycerol 3-phosphate.</text>
</comment>
<evidence type="ECO:0000256" key="7">
    <source>
        <dbReference type="ARBA" id="ARBA00022840"/>
    </source>
</evidence>
<dbReference type="Proteomes" id="UP000070383">
    <property type="component" value="Unassembled WGS sequence"/>
</dbReference>
<dbReference type="Pfam" id="PF00370">
    <property type="entry name" value="FGGY_N"/>
    <property type="match status" value="1"/>
</dbReference>
<feature type="binding site" evidence="11">
    <location>
        <position position="418"/>
    </location>
    <ligand>
        <name>ATP</name>
        <dbReference type="ChEBI" id="CHEBI:30616"/>
    </ligand>
</feature>
<dbReference type="PATRIC" id="fig|33036.3.peg.40"/>
<dbReference type="UniPathway" id="UPA00618">
    <property type="reaction ID" value="UER00672"/>
</dbReference>
<sequence>MENVKGDIMGKYIMALDAGTTSNRAIIFNKKGEILSVAQKEFTQFFPHPGWVEHDATEIWSTQLGVCTEAIAKLGITADEIEAIGITNQRETTIVWEKATGKPVYNAIVWQCRRTADMADKLVADGYKKTIQDKTGLVVDPYFSGTKIRWILDHIENGQQRAENGELLFGTVDTWLVYNLTRGKVHVTDYSNASRTMIFNIHTLEWDDELCSILNIPKCMLPDVKPSSYVYGNTFSGYFDGEIPIAGMAGDQQAALFGQTCFSEGDAKNTYGTGAFLLMNTGETAVKSDNGLVTTIAWGLGDGKVNYALEGSIFVAGSAIQWLRDQLRIVDAADDTEYMATKVKDTNGCYVVPAFTGLGAPYWDAYARGSIVGITRGTSKYHIVRATLESLAYLTNDVLQSMSKDSGRDLHELKVDGGASANNFLMQFQADMIQTKVERPKTLETTALGAAYLAGLAVGYYKDLDEIKENRLVDREFTPEISKEERDKKDRNWQRAVDRSFSWAKTYEE</sequence>
<dbReference type="FunFam" id="3.30.420.40:FF:000007">
    <property type="entry name" value="Glycerol kinase"/>
    <property type="match status" value="1"/>
</dbReference>
<dbReference type="InterPro" id="IPR018485">
    <property type="entry name" value="FGGY_C"/>
</dbReference>
<feature type="binding site" evidence="11">
    <location>
        <position position="273"/>
    </location>
    <ligand>
        <name>ADP</name>
        <dbReference type="ChEBI" id="CHEBI:456216"/>
    </ligand>
</feature>
<feature type="binding site" evidence="11">
    <location>
        <position position="142"/>
    </location>
    <ligand>
        <name>sn-glycerol 3-phosphate</name>
        <dbReference type="ChEBI" id="CHEBI:57597"/>
    </ligand>
</feature>
<evidence type="ECO:0000256" key="1">
    <source>
        <dbReference type="ARBA" id="ARBA00005190"/>
    </source>
</evidence>
<dbReference type="InterPro" id="IPR005999">
    <property type="entry name" value="Glycerol_kin"/>
</dbReference>
<dbReference type="PIRSF" id="PIRSF000538">
    <property type="entry name" value="GlpK"/>
    <property type="match status" value="1"/>
</dbReference>
<feature type="binding site" evidence="11">
    <location>
        <position position="91"/>
    </location>
    <ligand>
        <name>sn-glycerol 3-phosphate</name>
        <dbReference type="ChEBI" id="CHEBI:57597"/>
    </ligand>
</feature>
<dbReference type="InterPro" id="IPR000577">
    <property type="entry name" value="Carb_kinase_FGGY"/>
</dbReference>
<dbReference type="FunFam" id="3.30.420.40:FF:000008">
    <property type="entry name" value="Glycerol kinase"/>
    <property type="match status" value="1"/>
</dbReference>
<evidence type="ECO:0000313" key="16">
    <source>
        <dbReference type="Proteomes" id="UP000070383"/>
    </source>
</evidence>
<comment type="subunit">
    <text evidence="10 11">Homotetramer and homodimer (in equilibrium).</text>
</comment>
<dbReference type="PROSITE" id="PS00445">
    <property type="entry name" value="FGGY_KINASES_2"/>
    <property type="match status" value="1"/>
</dbReference>
<dbReference type="PANTHER" id="PTHR10196">
    <property type="entry name" value="SUGAR KINASE"/>
    <property type="match status" value="1"/>
</dbReference>
<gene>
    <name evidence="11" type="primary">glpK</name>
    <name evidence="15" type="ORF">HMPREF3200_00039</name>
</gene>
<dbReference type="Gene3D" id="3.30.420.40">
    <property type="match status" value="2"/>
</dbReference>
<dbReference type="STRING" id="33036.HMPREF3200_00039"/>
<comment type="caution">
    <text evidence="15">The sequence shown here is derived from an EMBL/GenBank/DDBJ whole genome shotgun (WGS) entry which is preliminary data.</text>
</comment>
<keyword evidence="6 11" id="KW-0319">Glycerol metabolism</keyword>
<feature type="binding site" evidence="11">
    <location>
        <position position="321"/>
    </location>
    <ligand>
        <name>ATP</name>
        <dbReference type="ChEBI" id="CHEBI:30616"/>
    </ligand>
</feature>
<feature type="binding site" evidence="11">
    <location>
        <position position="20"/>
    </location>
    <ligand>
        <name>sn-glycerol 3-phosphate</name>
        <dbReference type="ChEBI" id="CHEBI:57597"/>
    </ligand>
</feature>
<comment type="pathway">
    <text evidence="1 11">Polyol metabolism; glycerol degradation via glycerol kinase pathway; sn-glycerol 3-phosphate from glycerol: step 1/1.</text>
</comment>
<keyword evidence="16" id="KW-1185">Reference proteome</keyword>
<feature type="binding site" evidence="11">
    <location>
        <position position="251"/>
    </location>
    <ligand>
        <name>glycerol</name>
        <dbReference type="ChEBI" id="CHEBI:17754"/>
    </ligand>
</feature>
<evidence type="ECO:0000256" key="4">
    <source>
        <dbReference type="ARBA" id="ARBA00022741"/>
    </source>
</evidence>
<dbReference type="NCBIfam" id="NF000756">
    <property type="entry name" value="PRK00047.1"/>
    <property type="match status" value="1"/>
</dbReference>
<comment type="catalytic activity">
    <reaction evidence="8 11">
        <text>glycerol + ATP = sn-glycerol 3-phosphate + ADP + H(+)</text>
        <dbReference type="Rhea" id="RHEA:21644"/>
        <dbReference type="ChEBI" id="CHEBI:15378"/>
        <dbReference type="ChEBI" id="CHEBI:17754"/>
        <dbReference type="ChEBI" id="CHEBI:30616"/>
        <dbReference type="ChEBI" id="CHEBI:57597"/>
        <dbReference type="ChEBI" id="CHEBI:456216"/>
        <dbReference type="EC" id="2.7.1.30"/>
    </reaction>
</comment>
<feature type="binding site" evidence="11">
    <location>
        <position position="90"/>
    </location>
    <ligand>
        <name>sn-glycerol 3-phosphate</name>
        <dbReference type="ChEBI" id="CHEBI:57597"/>
    </ligand>
</feature>
<feature type="binding site" evidence="11">
    <location>
        <position position="22"/>
    </location>
    <ligand>
        <name>ATP</name>
        <dbReference type="ChEBI" id="CHEBI:30616"/>
    </ligand>
</feature>
<dbReference type="EC" id="2.7.1.30" evidence="11"/>
<evidence type="ECO:0000259" key="14">
    <source>
        <dbReference type="Pfam" id="PF02782"/>
    </source>
</evidence>
<evidence type="ECO:0000256" key="11">
    <source>
        <dbReference type="HAMAP-Rule" id="MF_00186"/>
    </source>
</evidence>
<feature type="binding site" evidence="11">
    <location>
        <position position="251"/>
    </location>
    <ligand>
        <name>sn-glycerol 3-phosphate</name>
        <dbReference type="ChEBI" id="CHEBI:57597"/>
    </ligand>
</feature>
<evidence type="ECO:0000256" key="8">
    <source>
        <dbReference type="ARBA" id="ARBA00052101"/>
    </source>
</evidence>
<feature type="domain" description="Carbohydrate kinase FGGY N-terminal" evidence="13">
    <location>
        <begin position="12"/>
        <end position="258"/>
    </location>
</feature>
<feature type="binding site" evidence="11">
    <location>
        <position position="273"/>
    </location>
    <ligand>
        <name>ATP</name>
        <dbReference type="ChEBI" id="CHEBI:30616"/>
    </ligand>
</feature>
<dbReference type="HAMAP" id="MF_00186">
    <property type="entry name" value="Glycerol_kin"/>
    <property type="match status" value="1"/>
</dbReference>
<feature type="binding site" evidence="11">
    <location>
        <position position="317"/>
    </location>
    <ligand>
        <name>ADP</name>
        <dbReference type="ChEBI" id="CHEBI:456216"/>
    </ligand>
</feature>
<feature type="binding site" evidence="11">
    <location>
        <position position="21"/>
    </location>
    <ligand>
        <name>ATP</name>
        <dbReference type="ChEBI" id="CHEBI:30616"/>
    </ligand>
</feature>
<dbReference type="GO" id="GO:0005829">
    <property type="term" value="C:cytosol"/>
    <property type="evidence" value="ECO:0007669"/>
    <property type="project" value="TreeGrafter"/>
</dbReference>
<feature type="binding site" evidence="11">
    <location>
        <position position="91"/>
    </location>
    <ligand>
        <name>glycerol</name>
        <dbReference type="ChEBI" id="CHEBI:17754"/>
    </ligand>
</feature>
<organism evidence="15 16">
    <name type="scientific">Anaerococcus tetradius</name>
    <dbReference type="NCBI Taxonomy" id="33036"/>
    <lineage>
        <taxon>Bacteria</taxon>
        <taxon>Bacillati</taxon>
        <taxon>Bacillota</taxon>
        <taxon>Tissierellia</taxon>
        <taxon>Tissierellales</taxon>
        <taxon>Peptoniphilaceae</taxon>
        <taxon>Anaerococcus</taxon>
    </lineage>
</organism>
<dbReference type="Pfam" id="PF02782">
    <property type="entry name" value="FGGY_C"/>
    <property type="match status" value="1"/>
</dbReference>
<dbReference type="InterPro" id="IPR043129">
    <property type="entry name" value="ATPase_NBD"/>
</dbReference>
<evidence type="ECO:0000256" key="9">
    <source>
        <dbReference type="ARBA" id="ARBA00054633"/>
    </source>
</evidence>
<protein>
    <recommendedName>
        <fullName evidence="11">Glycerol kinase</fullName>
        <ecNumber evidence="11">2.7.1.30</ecNumber>
    </recommendedName>
    <alternativeName>
        <fullName evidence="11">ATP:glycerol 3-phosphotransferase</fullName>
    </alternativeName>
    <alternativeName>
        <fullName evidence="11">Glycerokinase</fullName>
        <shortName evidence="11">GK</shortName>
    </alternativeName>
</protein>
<dbReference type="GO" id="GO:0004370">
    <property type="term" value="F:glycerol kinase activity"/>
    <property type="evidence" value="ECO:0007669"/>
    <property type="project" value="UniProtKB-UniRule"/>
</dbReference>
<keyword evidence="3 11" id="KW-0808">Transferase</keyword>
<dbReference type="InterPro" id="IPR018483">
    <property type="entry name" value="Carb_kinase_FGGY_CS"/>
</dbReference>
<comment type="activity regulation">
    <text evidence="11">Activated by phosphorylation and inhibited by fructose 1,6-bisphosphate (FBP).</text>
</comment>
<feature type="binding site" evidence="11">
    <location>
        <position position="90"/>
    </location>
    <ligand>
        <name>glycerol</name>
        <dbReference type="ChEBI" id="CHEBI:17754"/>
    </ligand>
</feature>
<evidence type="ECO:0000256" key="6">
    <source>
        <dbReference type="ARBA" id="ARBA00022798"/>
    </source>
</evidence>
<feature type="binding site" evidence="11">
    <location>
        <position position="20"/>
    </location>
    <ligand>
        <name>ATP</name>
        <dbReference type="ChEBI" id="CHEBI:30616"/>
    </ligand>
</feature>
<evidence type="ECO:0000256" key="12">
    <source>
        <dbReference type="RuleBase" id="RU003733"/>
    </source>
</evidence>
<evidence type="ECO:0000256" key="10">
    <source>
        <dbReference type="ARBA" id="ARBA00063665"/>
    </source>
</evidence>
<dbReference type="GO" id="GO:0005524">
    <property type="term" value="F:ATP binding"/>
    <property type="evidence" value="ECO:0007669"/>
    <property type="project" value="UniProtKB-UniRule"/>
</dbReference>
<dbReference type="SUPFAM" id="SSF53067">
    <property type="entry name" value="Actin-like ATPase domain"/>
    <property type="match status" value="2"/>
</dbReference>
<keyword evidence="5 11" id="KW-0418">Kinase</keyword>
<dbReference type="AlphaFoldDB" id="A0A133KIC7"/>
<feature type="binding site" evidence="11">
    <location>
        <position position="252"/>
    </location>
    <ligand>
        <name>glycerol</name>
        <dbReference type="ChEBI" id="CHEBI:17754"/>
    </ligand>
</feature>
<evidence type="ECO:0000256" key="3">
    <source>
        <dbReference type="ARBA" id="ARBA00022679"/>
    </source>
</evidence>
<dbReference type="InterPro" id="IPR018484">
    <property type="entry name" value="FGGY_N"/>
</dbReference>
<keyword evidence="7 11" id="KW-0067">ATP-binding</keyword>
<comment type="similarity">
    <text evidence="2 11 12">Belongs to the FGGY kinase family.</text>
</comment>
<feature type="binding site" evidence="11">
    <location>
        <position position="317"/>
    </location>
    <ligand>
        <name>ATP</name>
        <dbReference type="ChEBI" id="CHEBI:30616"/>
    </ligand>
</feature>
<feature type="binding site" evidence="11">
    <location>
        <position position="20"/>
    </location>
    <ligand>
        <name>ADP</name>
        <dbReference type="ChEBI" id="CHEBI:456216"/>
    </ligand>
</feature>
<dbReference type="GO" id="GO:0019563">
    <property type="term" value="P:glycerol catabolic process"/>
    <property type="evidence" value="ECO:0007669"/>
    <property type="project" value="UniProtKB-UniRule"/>
</dbReference>
<evidence type="ECO:0000313" key="15">
    <source>
        <dbReference type="EMBL" id="KWZ79311.1"/>
    </source>
</evidence>
<dbReference type="GO" id="GO:0006072">
    <property type="term" value="P:glycerol-3-phosphate metabolic process"/>
    <property type="evidence" value="ECO:0007669"/>
    <property type="project" value="InterPro"/>
</dbReference>
<evidence type="ECO:0000256" key="2">
    <source>
        <dbReference type="ARBA" id="ARBA00009156"/>
    </source>
</evidence>
<feature type="binding site" evidence="11">
    <location>
        <position position="418"/>
    </location>
    <ligand>
        <name>ADP</name>
        <dbReference type="ChEBI" id="CHEBI:456216"/>
    </ligand>
</feature>
<evidence type="ECO:0000259" key="13">
    <source>
        <dbReference type="Pfam" id="PF00370"/>
    </source>
</evidence>
<dbReference type="CDD" id="cd07786">
    <property type="entry name" value="FGGY_EcGK_like"/>
    <property type="match status" value="1"/>
</dbReference>
<keyword evidence="4 11" id="KW-0547">Nucleotide-binding</keyword>
<dbReference type="PROSITE" id="PS00933">
    <property type="entry name" value="FGGY_KINASES_1"/>
    <property type="match status" value="1"/>
</dbReference>
<dbReference type="NCBIfam" id="TIGR01311">
    <property type="entry name" value="glycerol_kin"/>
    <property type="match status" value="1"/>
</dbReference>
<dbReference type="PANTHER" id="PTHR10196:SF69">
    <property type="entry name" value="GLYCEROL KINASE"/>
    <property type="match status" value="1"/>
</dbReference>
<feature type="domain" description="Carbohydrate kinase FGGY C-terminal" evidence="14">
    <location>
        <begin position="268"/>
        <end position="457"/>
    </location>
</feature>
<feature type="binding site" evidence="11">
    <location>
        <position position="422"/>
    </location>
    <ligand>
        <name>ADP</name>
        <dbReference type="ChEBI" id="CHEBI:456216"/>
    </ligand>
</feature>
<accession>A0A133KIC7</accession>
<name>A0A133KIC7_9FIRM</name>
<reference evidence="16" key="1">
    <citation type="submission" date="2016-01" db="EMBL/GenBank/DDBJ databases">
        <authorList>
            <person name="Mitreva M."/>
            <person name="Pepin K.H."/>
            <person name="Mihindukulasuriya K.A."/>
            <person name="Fulton R."/>
            <person name="Fronick C."/>
            <person name="O'Laughlin M."/>
            <person name="Miner T."/>
            <person name="Herter B."/>
            <person name="Rosa B.A."/>
            <person name="Cordes M."/>
            <person name="Tomlinson C."/>
            <person name="Wollam A."/>
            <person name="Palsikar V.B."/>
            <person name="Mardis E.R."/>
            <person name="Wilson R.K."/>
        </authorList>
    </citation>
    <scope>NUCLEOTIDE SEQUENCE [LARGE SCALE GENOMIC DNA]</scope>
    <source>
        <strain evidence="16">MJR8151</strain>
    </source>
</reference>
<proteinExistence type="inferred from homology"/>
<feature type="binding site" evidence="11">
    <location>
        <position position="24"/>
    </location>
    <ligand>
        <name>ADP</name>
        <dbReference type="ChEBI" id="CHEBI:456216"/>
    </ligand>
</feature>
<evidence type="ECO:0000256" key="5">
    <source>
        <dbReference type="ARBA" id="ARBA00022777"/>
    </source>
</evidence>